<dbReference type="Proteomes" id="UP001161423">
    <property type="component" value="Unassembled WGS sequence"/>
</dbReference>
<organism evidence="1 2">
    <name type="scientific">Methylophaga thalassica</name>
    <dbReference type="NCBI Taxonomy" id="40223"/>
    <lineage>
        <taxon>Bacteria</taxon>
        <taxon>Pseudomonadati</taxon>
        <taxon>Pseudomonadota</taxon>
        <taxon>Gammaproteobacteria</taxon>
        <taxon>Thiotrichales</taxon>
        <taxon>Piscirickettsiaceae</taxon>
        <taxon>Methylophaga</taxon>
    </lineage>
</organism>
<dbReference type="EMBL" id="BSND01000003">
    <property type="protein sequence ID" value="GLP98280.1"/>
    <property type="molecule type" value="Genomic_DNA"/>
</dbReference>
<name>A0ABQ5TQZ9_9GAMM</name>
<dbReference type="InterPro" id="IPR043148">
    <property type="entry name" value="TagF_C"/>
</dbReference>
<comment type="caution">
    <text evidence="1">The sequence shown here is derived from an EMBL/GenBank/DDBJ whole genome shotgun (WGS) entry which is preliminary data.</text>
</comment>
<evidence type="ECO:0000313" key="1">
    <source>
        <dbReference type="EMBL" id="GLP98280.1"/>
    </source>
</evidence>
<proteinExistence type="predicted"/>
<accession>A0ABQ5TQZ9</accession>
<protein>
    <submittedName>
        <fullName evidence="1">Uncharacterized protein</fullName>
    </submittedName>
</protein>
<sequence length="462" mass="52744">MSWYRDIKCILAAESELWLCYLHGKQLHNRTLFTKVKPPHSGLFLQIVKFLYVLFLDTRFAKTNRSLHPSTFFSFVGSANQLASLEQTLASIERGGERSVVVLNRTVLSEKEREQRGYITLQLSPLEAVRVAVLFFRRGIGLYRMVKAIHPVSVRWHFAYFCNVYKYLVYFHSAFSQNKPEFVITANDHSVPNRCMLAVAHHFGIKTVYLQHASVSNIFPALRVNYAFLDGQSALDTYRECELNQPSTFRRAPIPEVILSGQKKHLKRIEKSPTNILGIALNALDDAVLGIAFINKLVEHGMNVRLRWHPALSNQEKQQFHDAFSKSSKVTLSDPKQEPISTFMEQISWLIAGNSSIHLEAALAGVMPIYYELMEPDQPDYYGYVKHGLALTASSVDEVLMLMDRVKQDEQSNKNAVRYYSATYLTEWDGKEGQLVADCLMKISEGVQPEELPGYVSFYDNK</sequence>
<gene>
    <name evidence="1" type="ORF">GCM10007891_01340</name>
</gene>
<reference evidence="1" key="1">
    <citation type="journal article" date="2014" name="Int. J. Syst. Evol. Microbiol.">
        <title>Complete genome of a new Firmicutes species belonging to the dominant human colonic microbiota ('Ruminococcus bicirculans') reveals two chromosomes and a selective capacity to utilize plant glucans.</title>
        <authorList>
            <consortium name="NISC Comparative Sequencing Program"/>
            <person name="Wegmann U."/>
            <person name="Louis P."/>
            <person name="Goesmann A."/>
            <person name="Henrissat B."/>
            <person name="Duncan S.H."/>
            <person name="Flint H.J."/>
        </authorList>
    </citation>
    <scope>NUCLEOTIDE SEQUENCE</scope>
    <source>
        <strain evidence="1">NBRC 102424</strain>
    </source>
</reference>
<dbReference type="Gene3D" id="3.40.50.12580">
    <property type="match status" value="1"/>
</dbReference>
<evidence type="ECO:0000313" key="2">
    <source>
        <dbReference type="Proteomes" id="UP001161423"/>
    </source>
</evidence>
<keyword evidence="2" id="KW-1185">Reference proteome</keyword>
<reference evidence="1" key="2">
    <citation type="submission" date="2023-01" db="EMBL/GenBank/DDBJ databases">
        <title>Draft genome sequence of Methylophaga thalassica strain NBRC 102424.</title>
        <authorList>
            <person name="Sun Q."/>
            <person name="Mori K."/>
        </authorList>
    </citation>
    <scope>NUCLEOTIDE SEQUENCE</scope>
    <source>
        <strain evidence="1">NBRC 102424</strain>
    </source>
</reference>